<feature type="domain" description="HYR" evidence="2">
    <location>
        <begin position="1560"/>
        <end position="1654"/>
    </location>
</feature>
<dbReference type="Pfam" id="PF02494">
    <property type="entry name" value="HYR"/>
    <property type="match status" value="7"/>
</dbReference>
<comment type="caution">
    <text evidence="3">The sequence shown here is derived from an EMBL/GenBank/DDBJ whole genome shotgun (WGS) entry which is preliminary data.</text>
</comment>
<evidence type="ECO:0000313" key="3">
    <source>
        <dbReference type="EMBL" id="GAA0876766.1"/>
    </source>
</evidence>
<dbReference type="PANTHER" id="PTHR24273:SF32">
    <property type="entry name" value="HYALIN"/>
    <property type="match status" value="1"/>
</dbReference>
<dbReference type="Gene3D" id="2.60.40.740">
    <property type="match status" value="7"/>
</dbReference>
<keyword evidence="4" id="KW-1185">Reference proteome</keyword>
<name>A0ABN1MUS1_9FLAO</name>
<feature type="domain" description="HYR" evidence="2">
    <location>
        <begin position="1748"/>
        <end position="1830"/>
    </location>
</feature>
<dbReference type="Pfam" id="PF13585">
    <property type="entry name" value="CHU_C"/>
    <property type="match status" value="1"/>
</dbReference>
<dbReference type="InterPro" id="IPR003410">
    <property type="entry name" value="HYR_dom"/>
</dbReference>
<dbReference type="Gene3D" id="2.60.40.10">
    <property type="entry name" value="Immunoglobulins"/>
    <property type="match status" value="3"/>
</dbReference>
<accession>A0ABN1MUS1</accession>
<feature type="domain" description="HYR" evidence="2">
    <location>
        <begin position="1289"/>
        <end position="1369"/>
    </location>
</feature>
<dbReference type="InterPro" id="IPR013783">
    <property type="entry name" value="Ig-like_fold"/>
</dbReference>
<feature type="domain" description="HYR" evidence="2">
    <location>
        <begin position="1831"/>
        <end position="1906"/>
    </location>
</feature>
<keyword evidence="1" id="KW-0677">Repeat</keyword>
<organism evidence="3 4">
    <name type="scientific">Wandonia haliotis</name>
    <dbReference type="NCBI Taxonomy" id="574963"/>
    <lineage>
        <taxon>Bacteria</taxon>
        <taxon>Pseudomonadati</taxon>
        <taxon>Bacteroidota</taxon>
        <taxon>Flavobacteriia</taxon>
        <taxon>Flavobacteriales</taxon>
        <taxon>Crocinitomicaceae</taxon>
        <taxon>Wandonia</taxon>
    </lineage>
</organism>
<evidence type="ECO:0000259" key="2">
    <source>
        <dbReference type="PROSITE" id="PS50825"/>
    </source>
</evidence>
<protein>
    <recommendedName>
        <fullName evidence="2">HYR domain-containing protein</fullName>
    </recommendedName>
</protein>
<dbReference type="PROSITE" id="PS50825">
    <property type="entry name" value="HYR"/>
    <property type="match status" value="6"/>
</dbReference>
<proteinExistence type="predicted"/>
<reference evidence="3 4" key="1">
    <citation type="journal article" date="2019" name="Int. J. Syst. Evol. Microbiol.">
        <title>The Global Catalogue of Microorganisms (GCM) 10K type strain sequencing project: providing services to taxonomists for standard genome sequencing and annotation.</title>
        <authorList>
            <consortium name="The Broad Institute Genomics Platform"/>
            <consortium name="The Broad Institute Genome Sequencing Center for Infectious Disease"/>
            <person name="Wu L."/>
            <person name="Ma J."/>
        </authorList>
    </citation>
    <scope>NUCLEOTIDE SEQUENCE [LARGE SCALE GENOMIC DNA]</scope>
    <source>
        <strain evidence="3 4">JCM 16083</strain>
    </source>
</reference>
<gene>
    <name evidence="3" type="ORF">GCM10009118_31760</name>
</gene>
<dbReference type="Proteomes" id="UP001501126">
    <property type="component" value="Unassembled WGS sequence"/>
</dbReference>
<dbReference type="InterPro" id="IPR026341">
    <property type="entry name" value="T9SS_type_B"/>
</dbReference>
<dbReference type="InterPro" id="IPR025667">
    <property type="entry name" value="SprB_repeat"/>
</dbReference>
<evidence type="ECO:0000313" key="4">
    <source>
        <dbReference type="Proteomes" id="UP001501126"/>
    </source>
</evidence>
<sequence>MAILATVVLNQNILVGQSQLPECQSTVPFFTLDLSSNPDSTYTTPEITRNGQCCGDDNNQNYVSFYVTLHPDVAMVEIGIAPGYADPGGSGFYNIISGGDLSTPGACGTDIAGGQTACITGEGPHKITYHKPGSNKVKYYLRQIPKPIFPEDATTRIGCSYPMNIYGLESIVIRSINSSTGEITPGAFNSLLSCTDCSTPSFTPGLTTPEWIDYEICGSPIASVCGVYASCDTIRLYTRQALGASVSPNPATFCQGGAGVDLIAAGTGGDMNYSYTWRNSSSSIVSTGNAYTASSQGTYTVEVADGLNSPTCPSYYLSVPVTESEPPIVNAGIDQTVCAQSPDVFLTGSVENATGGIWSGGSGTFDPDANALLTIYSPSASEINAGFVTLTLTSTGAGGGCTDASDEVTIFFSDTVVINPLFSPIQCANQSTVIDANVSGGTAPYTYSWSTGSTNSLLSVTAGTYGLLVEDQYGCSQYTTVLVTEPEQLTIELSSNPTSDPNPAVCDGNATVSINFGTPPYSILWSNGETTATASGLCYGIHTVTVTDANGCIVEGSTVVSNPLCSSLDAQIISKSDVSCHEGSDGEATVQATGGDGNYTYQWNSTPSQTTATATNLVSGVYEVTVTDGSGCQSIAMTTIYQPTVINNYIISSNATSIGGNDGSATANPSGGTPPYSYLWNPTGQITQTADNLLSNTYYLTITDDNGCLKEDSVFISQPPCNNFTLGISRTNVSCNGAADGTAYLLIAYGTAPYTITWFKEGVSFAYNTVSVSDLSSGDYTVEVTDASNCTTFRNFTIVEPNTLSIGLTPTNISCYGADDGTIDLSISGGTYPYSFEWYRGLTLIANHEDLSNLSPGTYSVTVTDANSCSTSSSVGIMEPLALQLATSSTDITCFGYSDGTLNANASGGTTPYYFAWTGPGGFNSTASSLTGLETGLYQVQITDGNFCNLNSVVEVYINEPQQVEIDSFSVACPIPGSSTTEVEAISIHGGDGGPYQLSFDNGANYQSPGDYTSALDIGFTYFVTVTDNNGCSSDSPYEIVINPAVEITAISFNPCIPEGVSQIPVSITVSGGTEGSYAISLDGGVTYETAGIYTFNLNSNTSYSIVARDSNNCISLPYEIVIPAEIILTPTLASEVSCIGEADGEINLSVTGGTTPYSFSWSGPDSFSANTQNITNLSAGNYTITVTDQNNCIRSTSIEVTTFPDVTIPEIVCPTAIVVNNDPGVCGAVVNYSEPIGTDNCPGASTLLMEGMPDGSVFPVGITNVSYEVTDLAGNSSDCSFTITVIDNEPPILLCPEDINTFAEEDKCSVSSINVDLGSPIASDNCTLSSLSNNAPASFPVGTTIVTWTAEDNHGNISTCEQSVLVSDTQVPVIISCGNSGDVVVTSDPGICTYTHSSNSWDALATDNCTNIVLEVELTGATVYSGNTLNGIVFNPGLTQVVWTVTDDAGNSSSCEYTVTVEDEEAPVLINCLDSDQTVTTDPDECSYTVSGNAWDATASDNCSVESITAELSGATIASGLNSLDGIAFNIGTTTVTWTVTDGSGNNVQCIFDVIVEDNQLPELINCVGSDQSVTTDPDECSYTVSGNAWDATASDNCSVASITAELSGATIASGLNSLDGVAFNIGTTTVTWTVTDGSGNNVQCVFDVIVEDNQLPELINCVGSDQSVTTDPDECSYTVSGNAWDATASDNCSVASITAELSGATIASGLNSLDGVAFNIGTTTVTWTVTDGSGNNVQCVFDVIVEDNQLPEIVDCPSGMSVNTDNGSCGAIVNWEEPSVIDNCANASISGSHSPGMFFEPGITTVMYTAIDAAGNETFCSFTIEVIDNELPEISCNAPIFSCDPVVTYSEPVASDNCEIATVTRTSGLASGSTFPVGTTTITYEAVDISGNVSTCSFTVTIHPLPEPVISSENVSCYDFEDGSMDLTVNNGTSPYTYEWSNGFDSEDLSGLSPGTYSVIVTDANGCLGTASGTISQPDQLTLASEIMPVLCNGGNSGAIQTEVSGGTLPYAFQWSNGATSQNVNDLNAGIYSLSVTDANGCSLEFTGEVIEPTELIIQNQVTSATCEASNGFIATQVSGGVTPYSYAWSNGSSEMNLTDVPSGEYSLTVTDANGCQRTINLSISSESNLLASVQGEHVNCSGRNNGSATVTVLNGNAPYSYLWSNGETESTIGGLSPGIYTVSVSDAYGCSVDLSIVISEPEALELELDPSLYNSAFNVFPYGNDNGFIDASVSGGTAPYYYSWSTGDSSSSITGLQAGEYSLTVTDMNGCSRFASVLLIQPDILEMPNGYSPNGDGKNDFFVIRGLDSYPSNEFTIYNRWGNIVYQRSNYDNTWNGDNNRGEALPDATYFVILHVEGADGTITLKGYVDLRR</sequence>
<dbReference type="NCBIfam" id="TIGR04131">
    <property type="entry name" value="Bac_Flav_CTERM"/>
    <property type="match status" value="1"/>
</dbReference>
<dbReference type="Pfam" id="PF13573">
    <property type="entry name" value="SprB"/>
    <property type="match status" value="12"/>
</dbReference>
<dbReference type="PANTHER" id="PTHR24273">
    <property type="entry name" value="FI04643P-RELATED"/>
    <property type="match status" value="1"/>
</dbReference>
<dbReference type="EMBL" id="BAAAFH010000022">
    <property type="protein sequence ID" value="GAA0876766.1"/>
    <property type="molecule type" value="Genomic_DNA"/>
</dbReference>
<feature type="domain" description="HYR" evidence="2">
    <location>
        <begin position="1205"/>
        <end position="1288"/>
    </location>
</feature>
<evidence type="ECO:0000256" key="1">
    <source>
        <dbReference type="ARBA" id="ARBA00022737"/>
    </source>
</evidence>
<feature type="domain" description="HYR" evidence="2">
    <location>
        <begin position="1463"/>
        <end position="1559"/>
    </location>
</feature>